<sequence>MEIVKIVALAQATLASRVAPCRGGSSFASARLQRAAVPAPVITPGPGYIVRDSLDKARGGRIAAFF</sequence>
<dbReference type="EMBL" id="JAHLJV010000045">
    <property type="protein sequence ID" value="KAK1585302.1"/>
    <property type="molecule type" value="Genomic_DNA"/>
</dbReference>
<proteinExistence type="predicted"/>
<name>A0AAD8PV64_9PEZI</name>
<evidence type="ECO:0000313" key="2">
    <source>
        <dbReference type="Proteomes" id="UP001230504"/>
    </source>
</evidence>
<dbReference type="AlphaFoldDB" id="A0AAD8PV64"/>
<dbReference type="GeneID" id="85442443"/>
<evidence type="ECO:0000313" key="1">
    <source>
        <dbReference type="EMBL" id="KAK1585302.1"/>
    </source>
</evidence>
<dbReference type="Proteomes" id="UP001230504">
    <property type="component" value="Unassembled WGS sequence"/>
</dbReference>
<dbReference type="RefSeq" id="XP_060412328.1">
    <property type="nucleotide sequence ID" value="XM_060558203.1"/>
</dbReference>
<gene>
    <name evidence="1" type="ORF">LY79DRAFT_558729</name>
</gene>
<keyword evidence="2" id="KW-1185">Reference proteome</keyword>
<protein>
    <submittedName>
        <fullName evidence="1">Uncharacterized protein</fullName>
    </submittedName>
</protein>
<reference evidence="1" key="1">
    <citation type="submission" date="2021-06" db="EMBL/GenBank/DDBJ databases">
        <title>Comparative genomics, transcriptomics and evolutionary studies reveal genomic signatures of adaptation to plant cell wall in hemibiotrophic fungi.</title>
        <authorList>
            <consortium name="DOE Joint Genome Institute"/>
            <person name="Baroncelli R."/>
            <person name="Diaz J.F."/>
            <person name="Benocci T."/>
            <person name="Peng M."/>
            <person name="Battaglia E."/>
            <person name="Haridas S."/>
            <person name="Andreopoulos W."/>
            <person name="Labutti K."/>
            <person name="Pangilinan J."/>
            <person name="Floch G.L."/>
            <person name="Makela M.R."/>
            <person name="Henrissat B."/>
            <person name="Grigoriev I.V."/>
            <person name="Crouch J.A."/>
            <person name="De Vries R.P."/>
            <person name="Sukno S.A."/>
            <person name="Thon M.R."/>
        </authorList>
    </citation>
    <scope>NUCLEOTIDE SEQUENCE</scope>
    <source>
        <strain evidence="1">CBS 125086</strain>
    </source>
</reference>
<organism evidence="1 2">
    <name type="scientific">Colletotrichum navitas</name>
    <dbReference type="NCBI Taxonomy" id="681940"/>
    <lineage>
        <taxon>Eukaryota</taxon>
        <taxon>Fungi</taxon>
        <taxon>Dikarya</taxon>
        <taxon>Ascomycota</taxon>
        <taxon>Pezizomycotina</taxon>
        <taxon>Sordariomycetes</taxon>
        <taxon>Hypocreomycetidae</taxon>
        <taxon>Glomerellales</taxon>
        <taxon>Glomerellaceae</taxon>
        <taxon>Colletotrichum</taxon>
        <taxon>Colletotrichum graminicola species complex</taxon>
    </lineage>
</organism>
<accession>A0AAD8PV64</accession>
<comment type="caution">
    <text evidence="1">The sequence shown here is derived from an EMBL/GenBank/DDBJ whole genome shotgun (WGS) entry which is preliminary data.</text>
</comment>